<dbReference type="AlphaFoldDB" id="A0A443SLW2"/>
<dbReference type="Pfam" id="PF13896">
    <property type="entry name" value="Glyco_transf_49"/>
    <property type="match status" value="1"/>
</dbReference>
<reference evidence="1 2" key="1">
    <citation type="journal article" date="2018" name="Gigascience">
        <title>Genomes of trombidid mites reveal novel predicted allergens and laterally-transferred genes associated with secondary metabolism.</title>
        <authorList>
            <person name="Dong X."/>
            <person name="Chaisiri K."/>
            <person name="Xia D."/>
            <person name="Armstrong S.D."/>
            <person name="Fang Y."/>
            <person name="Donnelly M.J."/>
            <person name="Kadowaki T."/>
            <person name="McGarry J.W."/>
            <person name="Darby A.C."/>
            <person name="Makepeace B.L."/>
        </authorList>
    </citation>
    <scope>NUCLEOTIDE SEQUENCE [LARGE SCALE GENOMIC DNA]</scope>
    <source>
        <strain evidence="1">UoL-UT</strain>
    </source>
</reference>
<dbReference type="GO" id="GO:0016757">
    <property type="term" value="F:glycosyltransferase activity"/>
    <property type="evidence" value="ECO:0007669"/>
    <property type="project" value="UniProtKB-KW"/>
</dbReference>
<keyword evidence="1" id="KW-0808">Transferase</keyword>
<dbReference type="OrthoDB" id="9974378at2759"/>
<accession>A0A443SLW2</accession>
<keyword evidence="1" id="KW-0328">Glycosyltransferase</keyword>
<comment type="caution">
    <text evidence="1">The sequence shown here is derived from an EMBL/GenBank/DDBJ whole genome shotgun (WGS) entry which is preliminary data.</text>
</comment>
<name>A0A443SLW2_9ACAR</name>
<keyword evidence="2" id="KW-1185">Reference proteome</keyword>
<feature type="non-terminal residue" evidence="1">
    <location>
        <position position="1"/>
    </location>
</feature>
<dbReference type="EMBL" id="NCKV01001328">
    <property type="protein sequence ID" value="RWS28526.1"/>
    <property type="molecule type" value="Genomic_DNA"/>
</dbReference>
<gene>
    <name evidence="1" type="ORF">B4U80_10798</name>
</gene>
<dbReference type="Proteomes" id="UP000288716">
    <property type="component" value="Unassembled WGS sequence"/>
</dbReference>
<proteinExistence type="predicted"/>
<dbReference type="PANTHER" id="PTHR47412:SF1">
    <property type="entry name" value="FI01434P-RELATED"/>
    <property type="match status" value="1"/>
</dbReference>
<sequence>TLRLSQNNEVFNKSEQSDNSGKREIRDRYFVLRDFIPADTVNSIAFNASVTLSTQGTFEFLYHAEQLCLRWNGPISLAVYAPGDDLIASINVVYFLRSCSDKCVRQFVSWHFIFDRSFGPPLSNISSADNYLNQSFVNCSLTFKDILFLHKSTFRKQHKLPYPINVARNVARLSSHTKYLIASDIELYPSINIIPMFMNLLDRERSNLVPYVKANVPHVYVLPIFEVKASLSAPLTKSDLAKMVKKGDAIFFHKWVCDACQNFPDREKWINSLSLNESLNVFRSTKRLANHNAWEPLYIGTNAEPLYEERLSWEGKRDKMSQMFEMCLLNYDVLILDNAFLVHSPGIKHIDPKDEKRRLPFIKRNNVIYNTVISKLRLRYGKNNKC</sequence>
<evidence type="ECO:0000313" key="1">
    <source>
        <dbReference type="EMBL" id="RWS28526.1"/>
    </source>
</evidence>
<dbReference type="STRING" id="299467.A0A443SLW2"/>
<dbReference type="VEuPathDB" id="VectorBase:LDEU003511"/>
<dbReference type="PANTHER" id="PTHR47412">
    <property type="entry name" value="FI01434P-RELATED"/>
    <property type="match status" value="1"/>
</dbReference>
<evidence type="ECO:0000313" key="2">
    <source>
        <dbReference type="Proteomes" id="UP000288716"/>
    </source>
</evidence>
<organism evidence="1 2">
    <name type="scientific">Leptotrombidium deliense</name>
    <dbReference type="NCBI Taxonomy" id="299467"/>
    <lineage>
        <taxon>Eukaryota</taxon>
        <taxon>Metazoa</taxon>
        <taxon>Ecdysozoa</taxon>
        <taxon>Arthropoda</taxon>
        <taxon>Chelicerata</taxon>
        <taxon>Arachnida</taxon>
        <taxon>Acari</taxon>
        <taxon>Acariformes</taxon>
        <taxon>Trombidiformes</taxon>
        <taxon>Prostigmata</taxon>
        <taxon>Anystina</taxon>
        <taxon>Parasitengona</taxon>
        <taxon>Trombiculoidea</taxon>
        <taxon>Trombiculidae</taxon>
        <taxon>Leptotrombidium</taxon>
    </lineage>
</organism>
<protein>
    <submittedName>
        <fullName evidence="1">N-acetyllactosaminide beta-1:3-N-acetylglucosaminyltransferase-like protein 1</fullName>
    </submittedName>
</protein>